<proteinExistence type="predicted"/>
<dbReference type="InterPro" id="IPR031667">
    <property type="entry name" value="RDD1"/>
</dbReference>
<dbReference type="PANTHER" id="PTHR14680:SF1">
    <property type="entry name" value="REQUIRED FOR DRUG-INDUCED DEATH PROTEIN 1"/>
    <property type="match status" value="1"/>
</dbReference>
<dbReference type="AlphaFoldDB" id="A0A9Q9VQN5"/>
<protein>
    <submittedName>
        <fullName evidence="1">Uncharacterized protein C1orf115-like</fullName>
    </submittedName>
</protein>
<sequence length="130" mass="14925">MKPKSLCVPRLGLFEDVSGRYRRQVNTGAPEQSLDQPVERRARDLRYTLLPERSAYEPLVEDDIQHKIKEEKKAKKKEKYKKYRKNVGKALRYSWKCLMLGLQNFTVGYSTPLSAAASIVPDFHPGGAWG</sequence>
<gene>
    <name evidence="1" type="primary">LOC109063352</name>
</gene>
<evidence type="ECO:0000313" key="1">
    <source>
        <dbReference type="RefSeq" id="XP_042569400.1"/>
    </source>
</evidence>
<dbReference type="KEGG" id="ccar:109063352"/>
<reference evidence="1" key="1">
    <citation type="submission" date="2025-08" db="UniProtKB">
        <authorList>
            <consortium name="RefSeq"/>
        </authorList>
    </citation>
    <scope>IDENTIFICATION</scope>
    <source>
        <tissue evidence="1">Muscle</tissue>
    </source>
</reference>
<accession>A0A9Q9VQN5</accession>
<dbReference type="Pfam" id="PF15828">
    <property type="entry name" value="RDD1"/>
    <property type="match status" value="1"/>
</dbReference>
<dbReference type="PANTHER" id="PTHR14680">
    <property type="entry name" value="SI:DKEY-126G1.9-RELATED"/>
    <property type="match status" value="1"/>
</dbReference>
<name>A0A9Q9VQN5_CYPCA</name>
<organism evidence="1">
    <name type="scientific">Cyprinus carpio</name>
    <name type="common">Common carp</name>
    <dbReference type="NCBI Taxonomy" id="7962"/>
    <lineage>
        <taxon>Eukaryota</taxon>
        <taxon>Metazoa</taxon>
        <taxon>Chordata</taxon>
        <taxon>Craniata</taxon>
        <taxon>Vertebrata</taxon>
        <taxon>Euteleostomi</taxon>
        <taxon>Actinopterygii</taxon>
        <taxon>Neopterygii</taxon>
        <taxon>Teleostei</taxon>
        <taxon>Ostariophysi</taxon>
        <taxon>Cypriniformes</taxon>
        <taxon>Cyprinidae</taxon>
        <taxon>Cyprininae</taxon>
        <taxon>Cyprinus</taxon>
    </lineage>
</organism>
<dbReference type="Proteomes" id="UP001155660">
    <property type="component" value="Chromosome A23"/>
</dbReference>
<dbReference type="RefSeq" id="XP_042569400.1">
    <property type="nucleotide sequence ID" value="XM_042713466.1"/>
</dbReference>
<dbReference type="GeneID" id="109063352"/>
<dbReference type="OrthoDB" id="8904409at2759"/>